<sequence>MRGSYPNRINIPTEKFLHDLGAGEHGCIFCFSKEEMYNIHFSYVKSGLENNWGVVYVAATGSKEVIRKAMQSHGINTLAYENNGQGDGSLLLMSGEELYKNAEYPDTTHWKNSVRFVSDMFISKGKKGVRVAADLSSYFLSKGLIHQWHKLEYILEKKLSLPVSVLCAYDSASPELVETDVLKHYDRLTDTNKELINSHSFAIYAAGNKSIIFRV</sequence>
<evidence type="ECO:0000259" key="1">
    <source>
        <dbReference type="Pfam" id="PF14417"/>
    </source>
</evidence>
<evidence type="ECO:0000313" key="2">
    <source>
        <dbReference type="EMBL" id="TVP41028.1"/>
    </source>
</evidence>
<gene>
    <name evidence="2" type="ORF">NARC_50209</name>
</gene>
<name>A0A557SWQ2_9ARCH</name>
<organism evidence="2 3">
    <name type="scientific">Candidatus Nitrosocosmicus arcticus</name>
    <dbReference type="NCBI Taxonomy" id="2035267"/>
    <lineage>
        <taxon>Archaea</taxon>
        <taxon>Nitrososphaerota</taxon>
        <taxon>Nitrososphaeria</taxon>
        <taxon>Nitrososphaerales</taxon>
        <taxon>Nitrososphaeraceae</taxon>
        <taxon>Candidatus Nitrosocosmicus</taxon>
    </lineage>
</organism>
<dbReference type="Pfam" id="PF14417">
    <property type="entry name" value="MEDS"/>
    <property type="match status" value="1"/>
</dbReference>
<proteinExistence type="predicted"/>
<dbReference type="Proteomes" id="UP000315289">
    <property type="component" value="Unassembled WGS sequence"/>
</dbReference>
<dbReference type="InterPro" id="IPR025847">
    <property type="entry name" value="MEDS_domain"/>
</dbReference>
<dbReference type="RefSeq" id="WP_144729902.1">
    <property type="nucleotide sequence ID" value="NZ_ML675581.1"/>
</dbReference>
<dbReference type="EMBL" id="VOAH01000005">
    <property type="protein sequence ID" value="TVP41028.1"/>
    <property type="molecule type" value="Genomic_DNA"/>
</dbReference>
<feature type="domain" description="MEDS" evidence="1">
    <location>
        <begin position="25"/>
        <end position="171"/>
    </location>
</feature>
<evidence type="ECO:0000313" key="3">
    <source>
        <dbReference type="Proteomes" id="UP000315289"/>
    </source>
</evidence>
<dbReference type="OrthoDB" id="134017at2157"/>
<keyword evidence="3" id="KW-1185">Reference proteome</keyword>
<comment type="caution">
    <text evidence="2">The sequence shown here is derived from an EMBL/GenBank/DDBJ whole genome shotgun (WGS) entry which is preliminary data.</text>
</comment>
<reference evidence="2 3" key="1">
    <citation type="journal article" date="2019" name="Front. Microbiol.">
        <title>Ammonia Oxidation by the Arctic Terrestrial Thaumarchaeote Candidatus Nitrosocosmicus arcticus Is Stimulated by Increasing Temperatures.</title>
        <authorList>
            <person name="Alves R.J.E."/>
            <person name="Kerou M."/>
            <person name="Zappe A."/>
            <person name="Bittner R."/>
            <person name="Abby S.S."/>
            <person name="Schmidt H.A."/>
            <person name="Pfeifer K."/>
            <person name="Schleper C."/>
        </authorList>
    </citation>
    <scope>NUCLEOTIDE SEQUENCE [LARGE SCALE GENOMIC DNA]</scope>
    <source>
        <strain evidence="2 3">Kfb</strain>
    </source>
</reference>
<dbReference type="AlphaFoldDB" id="A0A557SWQ2"/>
<accession>A0A557SWQ2</accession>
<protein>
    <recommendedName>
        <fullName evidence="1">MEDS domain-containing protein</fullName>
    </recommendedName>
</protein>